<sequence>ILPAVSACQQCTRTITRTARREVCTAFGSRNCLFWTRPEINIPGRKNADLQARRVHPQEDVGDVRGKADLER</sequence>
<feature type="region of interest" description="Disordered" evidence="1">
    <location>
        <begin position="45"/>
        <end position="72"/>
    </location>
</feature>
<dbReference type="AlphaFoldDB" id="A0A6H5ITN6"/>
<dbReference type="Proteomes" id="UP000479190">
    <property type="component" value="Unassembled WGS sequence"/>
</dbReference>
<evidence type="ECO:0000256" key="1">
    <source>
        <dbReference type="SAM" id="MobiDB-lite"/>
    </source>
</evidence>
<gene>
    <name evidence="2" type="ORF">TBRA_LOCUS10987</name>
</gene>
<evidence type="ECO:0000313" key="3">
    <source>
        <dbReference type="Proteomes" id="UP000479190"/>
    </source>
</evidence>
<organism evidence="2 3">
    <name type="scientific">Trichogramma brassicae</name>
    <dbReference type="NCBI Taxonomy" id="86971"/>
    <lineage>
        <taxon>Eukaryota</taxon>
        <taxon>Metazoa</taxon>
        <taxon>Ecdysozoa</taxon>
        <taxon>Arthropoda</taxon>
        <taxon>Hexapoda</taxon>
        <taxon>Insecta</taxon>
        <taxon>Pterygota</taxon>
        <taxon>Neoptera</taxon>
        <taxon>Endopterygota</taxon>
        <taxon>Hymenoptera</taxon>
        <taxon>Apocrita</taxon>
        <taxon>Proctotrupomorpha</taxon>
        <taxon>Chalcidoidea</taxon>
        <taxon>Trichogrammatidae</taxon>
        <taxon>Trichogramma</taxon>
    </lineage>
</organism>
<feature type="non-terminal residue" evidence="2">
    <location>
        <position position="1"/>
    </location>
</feature>
<accession>A0A6H5ITN6</accession>
<name>A0A6H5ITN6_9HYME</name>
<protein>
    <submittedName>
        <fullName evidence="2">Uncharacterized protein</fullName>
    </submittedName>
</protein>
<proteinExistence type="predicted"/>
<dbReference type="EMBL" id="CADCXV010000947">
    <property type="protein sequence ID" value="CAB0039237.1"/>
    <property type="molecule type" value="Genomic_DNA"/>
</dbReference>
<feature type="compositionally biased region" description="Basic and acidic residues" evidence="1">
    <location>
        <begin position="46"/>
        <end position="72"/>
    </location>
</feature>
<evidence type="ECO:0000313" key="2">
    <source>
        <dbReference type="EMBL" id="CAB0039237.1"/>
    </source>
</evidence>
<keyword evidence="3" id="KW-1185">Reference proteome</keyword>
<reference evidence="2 3" key="1">
    <citation type="submission" date="2020-02" db="EMBL/GenBank/DDBJ databases">
        <authorList>
            <person name="Ferguson B K."/>
        </authorList>
    </citation>
    <scope>NUCLEOTIDE SEQUENCE [LARGE SCALE GENOMIC DNA]</scope>
</reference>